<dbReference type="Proteomes" id="UP000245657">
    <property type="component" value="Unassembled WGS sequence"/>
</dbReference>
<dbReference type="Pfam" id="PF05013">
    <property type="entry name" value="FGase"/>
    <property type="match status" value="1"/>
</dbReference>
<gene>
    <name evidence="1" type="ORF">DK846_06330</name>
</gene>
<dbReference type="OrthoDB" id="117578at2157"/>
<evidence type="ECO:0000313" key="1">
    <source>
        <dbReference type="EMBL" id="PWR72579.1"/>
    </source>
</evidence>
<dbReference type="RefSeq" id="WP_109968091.1">
    <property type="nucleotide sequence ID" value="NZ_CP176093.1"/>
</dbReference>
<proteinExistence type="predicted"/>
<dbReference type="SUPFAM" id="SSF53187">
    <property type="entry name" value="Zn-dependent exopeptidases"/>
    <property type="match status" value="1"/>
</dbReference>
<comment type="caution">
    <text evidence="1">The sequence shown here is derived from an EMBL/GenBank/DDBJ whole genome shotgun (WGS) entry which is preliminary data.</text>
</comment>
<accession>A0A2V2MYN9</accession>
<dbReference type="Gene3D" id="3.40.630.40">
    <property type="entry name" value="Zn-dependent exopeptidases"/>
    <property type="match status" value="1"/>
</dbReference>
<reference evidence="1 2" key="1">
    <citation type="submission" date="2018-05" db="EMBL/GenBank/DDBJ databases">
        <title>Draft genome of Methanospirillum lacunae Ki8-1.</title>
        <authorList>
            <person name="Dueholm M.S."/>
            <person name="Nielsen P.H."/>
            <person name="Bakmann L.F."/>
            <person name="Otzen D.E."/>
        </authorList>
    </citation>
    <scope>NUCLEOTIDE SEQUENCE [LARGE SCALE GENOMIC DNA]</scope>
    <source>
        <strain evidence="1 2">Ki8-1</strain>
    </source>
</reference>
<organism evidence="1 2">
    <name type="scientific">Methanospirillum lacunae</name>
    <dbReference type="NCBI Taxonomy" id="668570"/>
    <lineage>
        <taxon>Archaea</taxon>
        <taxon>Methanobacteriati</taxon>
        <taxon>Methanobacteriota</taxon>
        <taxon>Stenosarchaea group</taxon>
        <taxon>Methanomicrobia</taxon>
        <taxon>Methanomicrobiales</taxon>
        <taxon>Methanospirillaceae</taxon>
        <taxon>Methanospirillum</taxon>
    </lineage>
</organism>
<dbReference type="AlphaFoldDB" id="A0A2V2MYN9"/>
<name>A0A2V2MYN9_9EURY</name>
<dbReference type="InterPro" id="IPR007709">
    <property type="entry name" value="N-FG_amidohydro"/>
</dbReference>
<keyword evidence="1" id="KW-0378">Hydrolase</keyword>
<sequence>MSTNLPLLISVPHGGTEIVESVRSRLLLTEDDLAFYSDPLTRTIFGFQNRVAAYIDTPVSRMIVDLNRPPLPVPLHDPDGVIKTKTFDNRDIYKSGEVPDMHLIHTMVLSHYFPYHQKIDEYLDELPVKIAFDCHSMVPVGSENQKDAGKCRPLICLGNNGDSHGREREGTLVTCSQEWIRMLAECFRKEFPSENAVSLNKPFSGGFISNAHFWRKSIPWIQIEINRTLYEPDTATPGLETIEQRAIRLRERIWNVLKNFYECIRV</sequence>
<dbReference type="GeneID" id="97548741"/>
<evidence type="ECO:0000313" key="2">
    <source>
        <dbReference type="Proteomes" id="UP000245657"/>
    </source>
</evidence>
<protein>
    <submittedName>
        <fullName evidence="1">N-formylglutamate amidohydrolase</fullName>
    </submittedName>
</protein>
<keyword evidence="2" id="KW-1185">Reference proteome</keyword>
<dbReference type="EMBL" id="QGMY01000006">
    <property type="protein sequence ID" value="PWR72579.1"/>
    <property type="molecule type" value="Genomic_DNA"/>
</dbReference>
<dbReference type="GO" id="GO:0016787">
    <property type="term" value="F:hydrolase activity"/>
    <property type="evidence" value="ECO:0007669"/>
    <property type="project" value="UniProtKB-KW"/>
</dbReference>